<comment type="similarity">
    <text evidence="3">Belongs to the peptidase M1 family.</text>
</comment>
<dbReference type="InterPro" id="IPR037144">
    <property type="entry name" value="Peptidase_M1_pepN_C_sf"/>
</dbReference>
<organism evidence="17 18">
    <name type="scientific">Turicimonas muris</name>
    <dbReference type="NCBI Taxonomy" id="1796652"/>
    <lineage>
        <taxon>Bacteria</taxon>
        <taxon>Pseudomonadati</taxon>
        <taxon>Pseudomonadota</taxon>
        <taxon>Betaproteobacteria</taxon>
        <taxon>Burkholderiales</taxon>
        <taxon>Sutterellaceae</taxon>
        <taxon>Turicimonas</taxon>
    </lineage>
</organism>
<dbReference type="GO" id="GO:0008237">
    <property type="term" value="F:metallopeptidase activity"/>
    <property type="evidence" value="ECO:0007669"/>
    <property type="project" value="UniProtKB-UniRule"/>
</dbReference>
<evidence type="ECO:0000313" key="17">
    <source>
        <dbReference type="EMBL" id="OXE50264.1"/>
    </source>
</evidence>
<feature type="domain" description="Peptidase M1 membrane alanine aminopeptidase" evidence="13">
    <location>
        <begin position="228"/>
        <end position="442"/>
    </location>
</feature>
<dbReference type="GO" id="GO:0016285">
    <property type="term" value="F:alanyl aminopeptidase activity"/>
    <property type="evidence" value="ECO:0007669"/>
    <property type="project" value="UniProtKB-EC"/>
</dbReference>
<dbReference type="InterPro" id="IPR014782">
    <property type="entry name" value="Peptidase_M1_dom"/>
</dbReference>
<dbReference type="PRINTS" id="PR00756">
    <property type="entry name" value="ALADIPTASE"/>
</dbReference>
<evidence type="ECO:0000256" key="12">
    <source>
        <dbReference type="NCBIfam" id="TIGR02414"/>
    </source>
</evidence>
<dbReference type="Proteomes" id="UP000214610">
    <property type="component" value="Unassembled WGS sequence"/>
</dbReference>
<dbReference type="Gene3D" id="2.60.40.1840">
    <property type="match status" value="1"/>
</dbReference>
<comment type="caution">
    <text evidence="17">The sequence shown here is derived from an EMBL/GenBank/DDBJ whole genome shotgun (WGS) entry which is preliminary data.</text>
</comment>
<dbReference type="Gene3D" id="1.10.390.10">
    <property type="entry name" value="Neutral Protease Domain 2"/>
    <property type="match status" value="1"/>
</dbReference>
<dbReference type="RefSeq" id="WP_066593822.1">
    <property type="nucleotide sequence ID" value="NZ_CP065313.1"/>
</dbReference>
<dbReference type="GO" id="GO:0008270">
    <property type="term" value="F:zinc ion binding"/>
    <property type="evidence" value="ECO:0007669"/>
    <property type="project" value="InterPro"/>
</dbReference>
<dbReference type="Pfam" id="PF01433">
    <property type="entry name" value="Peptidase_M1"/>
    <property type="match status" value="1"/>
</dbReference>
<evidence type="ECO:0000256" key="10">
    <source>
        <dbReference type="ARBA" id="ARBA00022833"/>
    </source>
</evidence>
<evidence type="ECO:0000256" key="5">
    <source>
        <dbReference type="ARBA" id="ARBA00015611"/>
    </source>
</evidence>
<feature type="domain" description="Peptidase M1 alanyl aminopeptidase C-terminal" evidence="15">
    <location>
        <begin position="559"/>
        <end position="887"/>
    </location>
</feature>
<reference evidence="18" key="1">
    <citation type="submission" date="2017-05" db="EMBL/GenBank/DDBJ databases">
        <title>Improved OligoMM genomes.</title>
        <authorList>
            <person name="Garzetti D."/>
        </authorList>
    </citation>
    <scope>NUCLEOTIDE SEQUENCE [LARGE SCALE GENOMIC DNA]</scope>
    <source>
        <strain evidence="18">YL45</strain>
    </source>
</reference>
<evidence type="ECO:0000259" key="13">
    <source>
        <dbReference type="Pfam" id="PF01433"/>
    </source>
</evidence>
<evidence type="ECO:0000256" key="6">
    <source>
        <dbReference type="ARBA" id="ARBA00022438"/>
    </source>
</evidence>
<dbReference type="SUPFAM" id="SSF63737">
    <property type="entry name" value="Leukotriene A4 hydrolase N-terminal domain"/>
    <property type="match status" value="1"/>
</dbReference>
<feature type="domain" description="Aminopeptidase N-like N-terminal" evidence="16">
    <location>
        <begin position="48"/>
        <end position="188"/>
    </location>
</feature>
<keyword evidence="18" id="KW-1185">Reference proteome</keyword>
<evidence type="ECO:0000256" key="8">
    <source>
        <dbReference type="ARBA" id="ARBA00022723"/>
    </source>
</evidence>
<evidence type="ECO:0000259" key="14">
    <source>
        <dbReference type="Pfam" id="PF11940"/>
    </source>
</evidence>
<dbReference type="PANTHER" id="PTHR46322">
    <property type="entry name" value="PUROMYCIN-SENSITIVE AMINOPEPTIDASE"/>
    <property type="match status" value="1"/>
</dbReference>
<dbReference type="FunFam" id="3.30.2010.30:FF:000002">
    <property type="entry name" value="Putative aminopeptidase N"/>
    <property type="match status" value="1"/>
</dbReference>
<dbReference type="GO" id="GO:0006508">
    <property type="term" value="P:proteolysis"/>
    <property type="evidence" value="ECO:0007669"/>
    <property type="project" value="UniProtKB-UniRule"/>
</dbReference>
<keyword evidence="11" id="KW-0482">Metalloprotease</keyword>
<dbReference type="PANTHER" id="PTHR46322:SF1">
    <property type="entry name" value="PUROMYCIN-SENSITIVE AMINOPEPTIDASE"/>
    <property type="match status" value="1"/>
</dbReference>
<evidence type="ECO:0000259" key="16">
    <source>
        <dbReference type="Pfam" id="PF17900"/>
    </source>
</evidence>
<dbReference type="GeneID" id="78361892"/>
<dbReference type="InterPro" id="IPR042097">
    <property type="entry name" value="Aminopeptidase_N-like_N_sf"/>
</dbReference>
<keyword evidence="7" id="KW-0645">Protease</keyword>
<evidence type="ECO:0000256" key="2">
    <source>
        <dbReference type="ARBA" id="ARBA00001947"/>
    </source>
</evidence>
<dbReference type="InterPro" id="IPR038438">
    <property type="entry name" value="PepN_Ig-like_sf"/>
</dbReference>
<dbReference type="InterPro" id="IPR045357">
    <property type="entry name" value="Aminopeptidase_N-like_N"/>
</dbReference>
<gene>
    <name evidence="17" type="ORF">ADH67_04545</name>
</gene>
<accession>A0A227KPS1</accession>
<dbReference type="InterPro" id="IPR001930">
    <property type="entry name" value="Peptidase_M1"/>
</dbReference>
<evidence type="ECO:0000256" key="7">
    <source>
        <dbReference type="ARBA" id="ARBA00022670"/>
    </source>
</evidence>
<keyword evidence="8" id="KW-0479">Metal-binding</keyword>
<feature type="domain" description="Peptidase M1 alanyl aminopeptidase Ig-like fold" evidence="14">
    <location>
        <begin position="450"/>
        <end position="554"/>
    </location>
</feature>
<dbReference type="Pfam" id="PF17900">
    <property type="entry name" value="Peptidase_M1_N"/>
    <property type="match status" value="1"/>
</dbReference>
<dbReference type="Pfam" id="PF17432">
    <property type="entry name" value="DUF3458_C"/>
    <property type="match status" value="1"/>
</dbReference>
<dbReference type="InterPro" id="IPR024601">
    <property type="entry name" value="Peptidase_M1_pepN_C"/>
</dbReference>
<dbReference type="InterPro" id="IPR012779">
    <property type="entry name" value="Peptidase_M1_pepN"/>
</dbReference>
<dbReference type="Pfam" id="PF11940">
    <property type="entry name" value="DUF3458"/>
    <property type="match status" value="1"/>
</dbReference>
<evidence type="ECO:0000259" key="15">
    <source>
        <dbReference type="Pfam" id="PF17432"/>
    </source>
</evidence>
<dbReference type="SUPFAM" id="SSF55486">
    <property type="entry name" value="Metalloproteases ('zincins'), catalytic domain"/>
    <property type="match status" value="1"/>
</dbReference>
<name>A0A227KPS1_9BURK</name>
<dbReference type="EMBL" id="NHMP01000002">
    <property type="protein sequence ID" value="OXE50264.1"/>
    <property type="molecule type" value="Genomic_DNA"/>
</dbReference>
<evidence type="ECO:0000256" key="4">
    <source>
        <dbReference type="ARBA" id="ARBA00012564"/>
    </source>
</evidence>
<keyword evidence="9" id="KW-0378">Hydrolase</keyword>
<evidence type="ECO:0000313" key="18">
    <source>
        <dbReference type="Proteomes" id="UP000214610"/>
    </source>
</evidence>
<sequence>MSNRQTVVYRKDYKAPNHDVETINLVFDLIPDRTIVTSTMHVVPREGRESDEFELNGESLQLVSIKINGQPSLTNQYAMNAGKLIFHSIKEPTDIEIVTRINPKANLELSGLYLSNNNFITQCEAEGFRRITYFPNRPDVLAKYTVTLHAPKECKVLLSNGNLVDQGVLPDGRKYAIWHDPFPKPSYLFALVAGNFTVNEDKIELNNDKTALLQIYTEPGNENKTVHAMDCLKKAIRWDEVRYGLTLDLERFMIVATNDFNMGAMENKGLNIFNAKYVLADDGVATDSDYAAIESVIGHEYFHNWTGDRVTCRDWFQLSLKEGLTVFREQEFASDMLGSESAKVVKRIKDVRALRTAQFPEDSGPMAHPIRPDSYSEINNFYTMTVYEKGAEVVRMYQTMFGKEGFKKGLAEYLRRYDGSAATCDDFRTAMAEANDADLSQFALWYSQAGTPRVSVKTQWDESKKTFTITTRQSNRTLPGQPKPQPLMIPLAVGVLNDKGEDIPLQLEGEPLPVGTTRVLLLNQDVQTWTLVNVDRRPLLSLGRGFSAPVICDMDLTRDQLVFLAKNDSDLFNRAEAFEKLSILAIDAFIQELRKTQNANSLSPMEAYLATFEEILNDERLSPAYRAEILKLPSEQAIYESQIIIEPALIRAACQAMQKKIGQRLKTSFEDKVKTCTTEGIYKYDPDLAGKRALKFLSLSYLVASGNPKGVQQTRNFFEKGNNITDKLGALSIAVHSGLPIRQEMLNKSSIAWATEPLLINKWLEVQALATSVHGEMPVVNKIRSLMMDPLFSIKNPNNVYSLLRTFFAKGGPEFHTLDGSGYQLWIETVLNIDSFNPQVSARLARTLENWRRYEPRLSSMMYKALRYVSQQKNLSADLREIVDKAINEPI</sequence>
<dbReference type="Gene3D" id="2.60.40.1730">
    <property type="entry name" value="tricorn interacting facor f3 domain"/>
    <property type="match status" value="1"/>
</dbReference>
<dbReference type="EC" id="3.4.11.2" evidence="4 12"/>
<dbReference type="Gene3D" id="3.30.2010.30">
    <property type="match status" value="1"/>
</dbReference>
<comment type="catalytic activity">
    <reaction evidence="1">
        <text>Release of an N-terminal amino acid, Xaa-|-Yaa- from a peptide, amide or arylamide. Xaa is preferably Ala, but may be most amino acids including Pro (slow action). When a terminal hydrophobic residue is followed by a prolyl residue, the two may be released as an intact Xaa-Pro dipeptide.</text>
        <dbReference type="EC" id="3.4.11.2"/>
    </reaction>
</comment>
<dbReference type="NCBIfam" id="TIGR02414">
    <property type="entry name" value="pepN_proteo"/>
    <property type="match status" value="1"/>
</dbReference>
<dbReference type="Gene3D" id="1.25.50.10">
    <property type="entry name" value="Peptidase M1, alanyl aminopeptidase, C-terminal domain"/>
    <property type="match status" value="1"/>
</dbReference>
<evidence type="ECO:0000256" key="11">
    <source>
        <dbReference type="ARBA" id="ARBA00023049"/>
    </source>
</evidence>
<evidence type="ECO:0000256" key="1">
    <source>
        <dbReference type="ARBA" id="ARBA00000098"/>
    </source>
</evidence>
<dbReference type="InterPro" id="IPR027268">
    <property type="entry name" value="Peptidase_M4/M1_CTD_sf"/>
</dbReference>
<proteinExistence type="inferred from homology"/>
<keyword evidence="6 17" id="KW-0031">Aminopeptidase</keyword>
<dbReference type="AlphaFoldDB" id="A0A227KPS1"/>
<evidence type="ECO:0000256" key="3">
    <source>
        <dbReference type="ARBA" id="ARBA00010136"/>
    </source>
</evidence>
<keyword evidence="10" id="KW-0862">Zinc</keyword>
<dbReference type="FunFam" id="2.60.40.1840:FF:000001">
    <property type="entry name" value="Aminopeptidase N"/>
    <property type="match status" value="1"/>
</dbReference>
<dbReference type="CDD" id="cd09600">
    <property type="entry name" value="M1_APN"/>
    <property type="match status" value="1"/>
</dbReference>
<dbReference type="InterPro" id="IPR035414">
    <property type="entry name" value="Peptidase_M1_pepN_Ig-like"/>
</dbReference>
<evidence type="ECO:0000256" key="9">
    <source>
        <dbReference type="ARBA" id="ARBA00022801"/>
    </source>
</evidence>
<comment type="cofactor">
    <cofactor evidence="2">
        <name>Zn(2+)</name>
        <dbReference type="ChEBI" id="CHEBI:29105"/>
    </cofactor>
</comment>
<protein>
    <recommendedName>
        <fullName evidence="5 12">Aminopeptidase N</fullName>
        <ecNumber evidence="4 12">3.4.11.2</ecNumber>
    </recommendedName>
</protein>